<dbReference type="GO" id="GO:0052725">
    <property type="term" value="F:inositol-1,3,4-trisphosphate 6-kinase activity"/>
    <property type="evidence" value="ECO:0007669"/>
    <property type="project" value="InterPro"/>
</dbReference>
<evidence type="ECO:0000256" key="7">
    <source>
        <dbReference type="ARBA" id="ARBA00022777"/>
    </source>
</evidence>
<dbReference type="PANTHER" id="PTHR14217:SF1">
    <property type="entry name" value="INOSITOL-TETRAKISPHOSPHATE 1-KINASE"/>
    <property type="match status" value="1"/>
</dbReference>
<keyword evidence="4" id="KW-0808">Transferase</keyword>
<proteinExistence type="inferred from homology"/>
<dbReference type="GO" id="GO:0000287">
    <property type="term" value="F:magnesium ion binding"/>
    <property type="evidence" value="ECO:0007669"/>
    <property type="project" value="InterPro"/>
</dbReference>
<keyword evidence="6" id="KW-0547">Nucleotide-binding</keyword>
<evidence type="ECO:0000256" key="5">
    <source>
        <dbReference type="ARBA" id="ARBA00022723"/>
    </source>
</evidence>
<dbReference type="InterPro" id="IPR040464">
    <property type="entry name" value="InsP(3)kin_ATP-grasp"/>
</dbReference>
<dbReference type="OrthoDB" id="25308at2759"/>
<evidence type="ECO:0000313" key="11">
    <source>
        <dbReference type="EMBL" id="ETO20288.1"/>
    </source>
</evidence>
<keyword evidence="9" id="KW-0460">Magnesium</keyword>
<dbReference type="Gene3D" id="3.30.470.20">
    <property type="entry name" value="ATP-grasp fold, B domain"/>
    <property type="match status" value="1"/>
</dbReference>
<evidence type="ECO:0000256" key="4">
    <source>
        <dbReference type="ARBA" id="ARBA00022679"/>
    </source>
</evidence>
<evidence type="ECO:0000313" key="12">
    <source>
        <dbReference type="Proteomes" id="UP000023152"/>
    </source>
</evidence>
<comment type="cofactor">
    <cofactor evidence="1">
        <name>Mg(2+)</name>
        <dbReference type="ChEBI" id="CHEBI:18420"/>
    </cofactor>
</comment>
<evidence type="ECO:0000256" key="1">
    <source>
        <dbReference type="ARBA" id="ARBA00001946"/>
    </source>
</evidence>
<dbReference type="GO" id="GO:0005737">
    <property type="term" value="C:cytoplasm"/>
    <property type="evidence" value="ECO:0007669"/>
    <property type="project" value="TreeGrafter"/>
</dbReference>
<name>X6N323_RETFI</name>
<keyword evidence="12" id="KW-1185">Reference proteome</keyword>
<accession>X6N323</accession>
<dbReference type="EC" id="2.7.1.159" evidence="3"/>
<evidence type="ECO:0000256" key="6">
    <source>
        <dbReference type="ARBA" id="ARBA00022741"/>
    </source>
</evidence>
<feature type="non-terminal residue" evidence="11">
    <location>
        <position position="1"/>
    </location>
</feature>
<feature type="domain" description="Inositol 1,3,4-trisphosphate 5/6-kinase ATP-grasp" evidence="10">
    <location>
        <begin position="49"/>
        <end position="106"/>
    </location>
</feature>
<protein>
    <recommendedName>
        <fullName evidence="3">inositol-1,3,4-trisphosphate 5/6-kinase</fullName>
        <ecNumber evidence="3">2.7.1.159</ecNumber>
    </recommendedName>
</protein>
<comment type="caution">
    <text evidence="11">The sequence shown here is derived from an EMBL/GenBank/DDBJ whole genome shotgun (WGS) entry which is preliminary data.</text>
</comment>
<dbReference type="GO" id="GO:0047325">
    <property type="term" value="F:inositol-3,4,5,6-tetrakisphosphate 1-kinase activity"/>
    <property type="evidence" value="ECO:0007669"/>
    <property type="project" value="InterPro"/>
</dbReference>
<organism evidence="11 12">
    <name type="scientific">Reticulomyxa filosa</name>
    <dbReference type="NCBI Taxonomy" id="46433"/>
    <lineage>
        <taxon>Eukaryota</taxon>
        <taxon>Sar</taxon>
        <taxon>Rhizaria</taxon>
        <taxon>Retaria</taxon>
        <taxon>Foraminifera</taxon>
        <taxon>Monothalamids</taxon>
        <taxon>Reticulomyxidae</taxon>
        <taxon>Reticulomyxa</taxon>
    </lineage>
</organism>
<evidence type="ECO:0000256" key="9">
    <source>
        <dbReference type="ARBA" id="ARBA00022842"/>
    </source>
</evidence>
<evidence type="ECO:0000259" key="10">
    <source>
        <dbReference type="Pfam" id="PF05770"/>
    </source>
</evidence>
<dbReference type="GO" id="GO:0032957">
    <property type="term" value="P:inositol trisphosphate metabolic process"/>
    <property type="evidence" value="ECO:0007669"/>
    <property type="project" value="InterPro"/>
</dbReference>
<dbReference type="Proteomes" id="UP000023152">
    <property type="component" value="Unassembled WGS sequence"/>
</dbReference>
<dbReference type="PANTHER" id="PTHR14217">
    <property type="entry name" value="INOSITOL-TETRAKISPHOSPHATE 1-KINASE"/>
    <property type="match status" value="1"/>
</dbReference>
<evidence type="ECO:0000256" key="8">
    <source>
        <dbReference type="ARBA" id="ARBA00022840"/>
    </source>
</evidence>
<keyword evidence="8" id="KW-0067">ATP-binding</keyword>
<comment type="similarity">
    <text evidence="2">Belongs to the ITPK1 family.</text>
</comment>
<reference evidence="11 12" key="1">
    <citation type="journal article" date="2013" name="Curr. Biol.">
        <title>The Genome of the Foraminiferan Reticulomyxa filosa.</title>
        <authorList>
            <person name="Glockner G."/>
            <person name="Hulsmann N."/>
            <person name="Schleicher M."/>
            <person name="Noegel A.A."/>
            <person name="Eichinger L."/>
            <person name="Gallinger C."/>
            <person name="Pawlowski J."/>
            <person name="Sierra R."/>
            <person name="Euteneuer U."/>
            <person name="Pillet L."/>
            <person name="Moustafa A."/>
            <person name="Platzer M."/>
            <person name="Groth M."/>
            <person name="Szafranski K."/>
            <person name="Schliwa M."/>
        </authorList>
    </citation>
    <scope>NUCLEOTIDE SEQUENCE [LARGE SCALE GENOMIC DNA]</scope>
</reference>
<evidence type="ECO:0000256" key="2">
    <source>
        <dbReference type="ARBA" id="ARBA00009601"/>
    </source>
</evidence>
<dbReference type="GO" id="GO:0005524">
    <property type="term" value="F:ATP binding"/>
    <property type="evidence" value="ECO:0007669"/>
    <property type="project" value="UniProtKB-KW"/>
</dbReference>
<keyword evidence="5" id="KW-0479">Metal-binding</keyword>
<dbReference type="AlphaFoldDB" id="X6N323"/>
<evidence type="ECO:0000256" key="3">
    <source>
        <dbReference type="ARBA" id="ARBA00012017"/>
    </source>
</evidence>
<sequence length="119" mass="13652">VYVLGHHVFSTVNESIPPATNTEAPVYVLSRDLSKNLCKDQSSSNGLGELYQQLSQHLRKLFDFNCFGYDLIVDEKDSSKGYILDINYLPSYKSVDNFTSLFWGFALEQYYEFLNQKSS</sequence>
<dbReference type="EMBL" id="ASPP01012762">
    <property type="protein sequence ID" value="ETO20288.1"/>
    <property type="molecule type" value="Genomic_DNA"/>
</dbReference>
<dbReference type="InterPro" id="IPR008656">
    <property type="entry name" value="Inositol_tetrakis-P_1-kinase"/>
</dbReference>
<dbReference type="GO" id="GO:0052726">
    <property type="term" value="F:inositol-1,3,4-trisphosphate 5-kinase activity"/>
    <property type="evidence" value="ECO:0007669"/>
    <property type="project" value="InterPro"/>
</dbReference>
<gene>
    <name evidence="11" type="ORF">RFI_16929</name>
</gene>
<keyword evidence="7" id="KW-0418">Kinase</keyword>
<dbReference type="Pfam" id="PF05770">
    <property type="entry name" value="Ins134_P3_kin"/>
    <property type="match status" value="1"/>
</dbReference>